<dbReference type="InterPro" id="IPR011990">
    <property type="entry name" value="TPR-like_helical_dom_sf"/>
</dbReference>
<dbReference type="SUPFAM" id="SSF48452">
    <property type="entry name" value="TPR-like"/>
    <property type="match status" value="1"/>
</dbReference>
<protein>
    <recommendedName>
        <fullName evidence="1">[acyl-carrier-protein] S-malonyltransferase</fullName>
        <ecNumber evidence="1">2.3.1.39</ecNumber>
    </recommendedName>
</protein>
<gene>
    <name evidence="8" type="ORF">BGZ97_007557</name>
</gene>
<evidence type="ECO:0000259" key="6">
    <source>
        <dbReference type="SMART" id="SM00382"/>
    </source>
</evidence>
<dbReference type="PANTHER" id="PTHR42681:SF1">
    <property type="entry name" value="MALONYL-COA-ACYL CARRIER PROTEIN TRANSACYLASE, MITOCHONDRIAL"/>
    <property type="match status" value="1"/>
</dbReference>
<dbReference type="SUPFAM" id="SSF52540">
    <property type="entry name" value="P-loop containing nucleoside triphosphate hydrolases"/>
    <property type="match status" value="1"/>
</dbReference>
<dbReference type="InterPro" id="IPR003593">
    <property type="entry name" value="AAA+_ATPase"/>
</dbReference>
<evidence type="ECO:0000256" key="5">
    <source>
        <dbReference type="SAM" id="MobiDB-lite"/>
    </source>
</evidence>
<reference evidence="8" key="1">
    <citation type="journal article" date="2020" name="Fungal Divers.">
        <title>Resolving the Mortierellaceae phylogeny through synthesis of multi-gene phylogenetics and phylogenomics.</title>
        <authorList>
            <person name="Vandepol N."/>
            <person name="Liber J."/>
            <person name="Desiro A."/>
            <person name="Na H."/>
            <person name="Kennedy M."/>
            <person name="Barry K."/>
            <person name="Grigoriev I.V."/>
            <person name="Miller A.N."/>
            <person name="O'Donnell K."/>
            <person name="Stajich J.E."/>
            <person name="Bonito G."/>
        </authorList>
    </citation>
    <scope>NUCLEOTIDE SEQUENCE</scope>
    <source>
        <strain evidence="8">NVP60</strain>
    </source>
</reference>
<name>A0A9P6RCK0_9FUNG</name>
<dbReference type="SMART" id="SM00827">
    <property type="entry name" value="PKS_AT"/>
    <property type="match status" value="1"/>
</dbReference>
<comment type="catalytic activity">
    <reaction evidence="4">
        <text>holo-[ACP] + malonyl-CoA = malonyl-[ACP] + CoA</text>
        <dbReference type="Rhea" id="RHEA:41792"/>
        <dbReference type="Rhea" id="RHEA-COMP:9623"/>
        <dbReference type="Rhea" id="RHEA-COMP:9685"/>
        <dbReference type="ChEBI" id="CHEBI:57287"/>
        <dbReference type="ChEBI" id="CHEBI:57384"/>
        <dbReference type="ChEBI" id="CHEBI:64479"/>
        <dbReference type="ChEBI" id="CHEBI:78449"/>
        <dbReference type="EC" id="2.3.1.39"/>
    </reaction>
</comment>
<dbReference type="SMART" id="SM00382">
    <property type="entry name" value="AAA"/>
    <property type="match status" value="1"/>
</dbReference>
<dbReference type="GO" id="GO:0006633">
    <property type="term" value="P:fatty acid biosynthetic process"/>
    <property type="evidence" value="ECO:0007669"/>
    <property type="project" value="TreeGrafter"/>
</dbReference>
<evidence type="ECO:0000313" key="8">
    <source>
        <dbReference type="EMBL" id="KAG0316015.1"/>
    </source>
</evidence>
<feature type="domain" description="AAA+ ATPase" evidence="6">
    <location>
        <begin position="495"/>
        <end position="682"/>
    </location>
</feature>
<feature type="region of interest" description="Disordered" evidence="5">
    <location>
        <begin position="1455"/>
        <end position="1493"/>
    </location>
</feature>
<dbReference type="InterPro" id="IPR050858">
    <property type="entry name" value="Mal-CoA-ACP_Trans/PKS_FabD"/>
</dbReference>
<dbReference type="SUPFAM" id="SSF52151">
    <property type="entry name" value="FabD/lysophospholipase-like"/>
    <property type="match status" value="1"/>
</dbReference>
<organism evidence="8 9">
    <name type="scientific">Linnemannia gamsii</name>
    <dbReference type="NCBI Taxonomy" id="64522"/>
    <lineage>
        <taxon>Eukaryota</taxon>
        <taxon>Fungi</taxon>
        <taxon>Fungi incertae sedis</taxon>
        <taxon>Mucoromycota</taxon>
        <taxon>Mortierellomycotina</taxon>
        <taxon>Mortierellomycetes</taxon>
        <taxon>Mortierellales</taxon>
        <taxon>Mortierellaceae</taxon>
        <taxon>Linnemannia</taxon>
    </lineage>
</organism>
<proteinExistence type="predicted"/>
<comment type="caution">
    <text evidence="8">The sequence shown here is derived from an EMBL/GenBank/DDBJ whole genome shotgun (WGS) entry which is preliminary data.</text>
</comment>
<evidence type="ECO:0000256" key="1">
    <source>
        <dbReference type="ARBA" id="ARBA00013258"/>
    </source>
</evidence>
<dbReference type="PANTHER" id="PTHR42681">
    <property type="entry name" value="MALONYL-COA-ACYL CARRIER PROTEIN TRANSACYLASE, MITOCHONDRIAL"/>
    <property type="match status" value="1"/>
</dbReference>
<dbReference type="GO" id="GO:0004314">
    <property type="term" value="F:[acyl-carrier-protein] S-malonyltransferase activity"/>
    <property type="evidence" value="ECO:0007669"/>
    <property type="project" value="UniProtKB-EC"/>
</dbReference>
<keyword evidence="3" id="KW-0012">Acyltransferase</keyword>
<dbReference type="InterPro" id="IPR016036">
    <property type="entry name" value="Malonyl_transacylase_ACP-bd"/>
</dbReference>
<dbReference type="InterPro" id="IPR027417">
    <property type="entry name" value="P-loop_NTPase"/>
</dbReference>
<evidence type="ECO:0000313" key="9">
    <source>
        <dbReference type="Proteomes" id="UP000823405"/>
    </source>
</evidence>
<dbReference type="Proteomes" id="UP000823405">
    <property type="component" value="Unassembled WGS sequence"/>
</dbReference>
<dbReference type="GO" id="GO:0005829">
    <property type="term" value="C:cytosol"/>
    <property type="evidence" value="ECO:0007669"/>
    <property type="project" value="TreeGrafter"/>
</dbReference>
<feature type="domain" description="Malonyl-CoA:ACP transacylase (MAT)" evidence="7">
    <location>
        <begin position="1183"/>
        <end position="1463"/>
    </location>
</feature>
<dbReference type="Gene3D" id="3.30.70.250">
    <property type="entry name" value="Malonyl-CoA ACP transacylase, ACP-binding"/>
    <property type="match status" value="1"/>
</dbReference>
<evidence type="ECO:0000256" key="4">
    <source>
        <dbReference type="ARBA" id="ARBA00048462"/>
    </source>
</evidence>
<dbReference type="OrthoDB" id="541883at2759"/>
<dbReference type="Gene3D" id="3.40.50.300">
    <property type="entry name" value="P-loop containing nucleotide triphosphate hydrolases"/>
    <property type="match status" value="1"/>
</dbReference>
<evidence type="ECO:0000256" key="2">
    <source>
        <dbReference type="ARBA" id="ARBA00022679"/>
    </source>
</evidence>
<sequence>MLLRIVDKSEHSTAAESVQCAYSESVAGVPEYRAELVEISIETRTGVTRFVTNFDLASIPTDLRQTLDWYFTEYPHTATAHPDDHGIAAKLTELGQAIGNQLLGEQPQCAQAIAAIQKQGMQQLTVRIESTRASFLAQPWEWLVLPASSQVLSTIAKSFEKRFTGGRFSESDTELEYDLKVTPPAPDAIAELNQQMGNSAPIPAAAEKPYHAPLRILHIVARADSEHLPFASSAALEAATDSFCSEGAVHYEIFVAGTWAQLQKRLSDPQRPVHIVQYDGPLVVDGTATSRGQNTSEVSSGESLSLLLEDAGTTFAPIALADFAKVLVQNKIAVLCLDARGYFKGSQRLDAAAGLSVAAHAAHHAGLGNLIGLAQITDPWTSGQCFQAIYHSLTAGLRLGQAVTQARQRLQAQTEITRFTSQGLPFQSWPLLVHYGGQTITFFDTPQARVSLSESQTFAHARKRLLGFKASLLSPLLNHANDGPALALLAALETSPRALTLTGPAGSGKTHLAHRLALYLAQREHIDFAFYFDFSDDFYAVNVILEMIAPVLGLAIGQQAETKAALNKLRCCFVLDGLTPNLLNKAYEHGPAAKKSMHHPHSAPASAASADHREDQMSADSEAQALATQRTLSGFVHELLAHGHLVLTTAPRGQDRSPSTFTEIPLAPLLAAEQRLLAAAQLRAHSLVGKDLDHDWPALLTATQGNPFLLQHALPLLNRLTVTALTTELSARIAHDRSVVDAFYEWQWSEMPHQWQDLLLLSTEVDGLLLELLMVAFDQKEPFAPAKKLMALTGNEAALFSDGLTLWQRCGFLVGLPHGRIIDSRCRPFLERKRHEQTERAVTAIESELYFSQVLCEGIRILSRHLNGQQNPTLAHYLLMHRRHWSTHLEKLWFAQDYRGFLSAKHAFDQVLRQAQLGAESAAWSLDLLTRSPAVQVDDESQPEAPLAWLALALDAMAADQAAHQAGLVNGAECWQAWLDALPAIIEKQQILYFQQAATFLDVFYQSQQDWTAALAVNERAVQVYTQYEAWPKAIQALKALARCYLELGEAEQALICEDKILNEISYAGAPPGFHAQQVFDVACARVARGSSDYAQVALDQLKAMDESKRFGDMLDGLQADIDYQQENYAASMPYYCKLWARAIQAGQQPYIEQLRQKFLQIEQKLGAEVFAQYLDDELEENIGSQTKGMGDTLFSLFPELTATASKILGYSIRDLCVKDSHKQLNDTRYTQPALYVVNALSYRQRSKETGTPANYLVGHSLGEYNALEASGAISFEDGLKLVKKRGELMSVAPKGAMAAVIGLTQTALQEILQTNGLTAIDIANLNSPTQTILSGLKEDIIRAALCFETDGVRYTPLNTSGAFHSRYMEAAKKEFAAYLQEFTFSAPSIPVIANVDASPYQADRIAANLAAQITQPVQWVNSIQYLLAQGEVDFEELGVGQDLTKLLADIKKHPLPSTHPAPASPAPAIQQQAPATPVSAMQQQAAARSDREQELVALQHKINEWNRSYPIGSKVKVASHEGPLATKTKAMMLFGHRAAIYLEGYNGYFELHSVQPVEAS</sequence>
<feature type="region of interest" description="Disordered" evidence="5">
    <location>
        <begin position="591"/>
        <end position="623"/>
    </location>
</feature>
<accession>A0A9P6RCK0</accession>
<dbReference type="InterPro" id="IPR004410">
    <property type="entry name" value="Malonyl_CoA-ACP_transAc_FabD"/>
</dbReference>
<dbReference type="InterPro" id="IPR016035">
    <property type="entry name" value="Acyl_Trfase/lysoPLipase"/>
</dbReference>
<dbReference type="Gene3D" id="3.40.366.10">
    <property type="entry name" value="Malonyl-Coenzyme A Acyl Carrier Protein, domain 2"/>
    <property type="match status" value="1"/>
</dbReference>
<keyword evidence="2" id="KW-0808">Transferase</keyword>
<evidence type="ECO:0000256" key="3">
    <source>
        <dbReference type="ARBA" id="ARBA00023315"/>
    </source>
</evidence>
<dbReference type="InterPro" id="IPR001227">
    <property type="entry name" value="Ac_transferase_dom_sf"/>
</dbReference>
<keyword evidence="9" id="KW-1185">Reference proteome</keyword>
<dbReference type="EC" id="2.3.1.39" evidence="1"/>
<evidence type="ECO:0000259" key="7">
    <source>
        <dbReference type="SMART" id="SM00827"/>
    </source>
</evidence>
<dbReference type="Pfam" id="PF00698">
    <property type="entry name" value="Acyl_transf_1"/>
    <property type="match status" value="1"/>
</dbReference>
<dbReference type="InterPro" id="IPR014043">
    <property type="entry name" value="Acyl_transferase_dom"/>
</dbReference>
<dbReference type="NCBIfam" id="TIGR00128">
    <property type="entry name" value="fabD"/>
    <property type="match status" value="1"/>
</dbReference>
<dbReference type="EMBL" id="JAAAIN010000337">
    <property type="protein sequence ID" value="KAG0316015.1"/>
    <property type="molecule type" value="Genomic_DNA"/>
</dbReference>
<dbReference type="SUPFAM" id="SSF55048">
    <property type="entry name" value="Probable ACP-binding domain of malonyl-CoA ACP transacylase"/>
    <property type="match status" value="1"/>
</dbReference>
<feature type="compositionally biased region" description="Low complexity" evidence="5">
    <location>
        <begin position="1467"/>
        <end position="1478"/>
    </location>
</feature>